<feature type="transmembrane region" description="Helical" evidence="5">
    <location>
        <begin position="444"/>
        <end position="464"/>
    </location>
</feature>
<feature type="transmembrane region" description="Helical" evidence="5">
    <location>
        <begin position="223"/>
        <end position="245"/>
    </location>
</feature>
<reference evidence="6" key="1">
    <citation type="submission" date="2020-12" db="EMBL/GenBank/DDBJ databases">
        <title>Taurinivorans muris gen. nov., sp. nov., fundamental and realized metabolic niche of a ubiquitous sulfidogenic bacterium in the murine intestine.</title>
        <authorList>
            <person name="Ye H."/>
            <person name="Hanson B.T."/>
            <person name="Loy A."/>
        </authorList>
    </citation>
    <scope>NUCLEOTIDE SEQUENCE</scope>
    <source>
        <strain evidence="6">LT0009</strain>
    </source>
</reference>
<feature type="transmembrane region" description="Helical" evidence="5">
    <location>
        <begin position="14"/>
        <end position="31"/>
    </location>
</feature>
<keyword evidence="7" id="KW-1185">Reference proteome</keyword>
<gene>
    <name evidence="6" type="ORF">JBF11_00600</name>
</gene>
<evidence type="ECO:0000256" key="3">
    <source>
        <dbReference type="ARBA" id="ARBA00022989"/>
    </source>
</evidence>
<evidence type="ECO:0000313" key="6">
    <source>
        <dbReference type="EMBL" id="UWX05864.1"/>
    </source>
</evidence>
<name>A0ABY5Y107_9BACT</name>
<dbReference type="PANTHER" id="PTHR10283:SF82">
    <property type="entry name" value="SOLUTE CARRIER FAMILY 13 MEMBER 2"/>
    <property type="match status" value="1"/>
</dbReference>
<feature type="transmembrane region" description="Helical" evidence="5">
    <location>
        <begin position="43"/>
        <end position="61"/>
    </location>
</feature>
<dbReference type="Proteomes" id="UP001058120">
    <property type="component" value="Chromosome"/>
</dbReference>
<dbReference type="Pfam" id="PF00939">
    <property type="entry name" value="Na_sulph_symp"/>
    <property type="match status" value="1"/>
</dbReference>
<evidence type="ECO:0000256" key="1">
    <source>
        <dbReference type="ARBA" id="ARBA00004141"/>
    </source>
</evidence>
<organism evidence="6 7">
    <name type="scientific">Taurinivorans muris</name>
    <dbReference type="NCBI Taxonomy" id="2787751"/>
    <lineage>
        <taxon>Bacteria</taxon>
        <taxon>Pseudomonadati</taxon>
        <taxon>Thermodesulfobacteriota</taxon>
        <taxon>Desulfovibrionia</taxon>
        <taxon>Desulfovibrionales</taxon>
        <taxon>Desulfovibrionaceae</taxon>
        <taxon>Taurinivorans</taxon>
    </lineage>
</organism>
<accession>A0ABY5Y107</accession>
<feature type="transmembrane region" description="Helical" evidence="5">
    <location>
        <begin position="296"/>
        <end position="314"/>
    </location>
</feature>
<protein>
    <submittedName>
        <fullName evidence="6">SLC13 family permease</fullName>
    </submittedName>
</protein>
<proteinExistence type="predicted"/>
<keyword evidence="2 5" id="KW-0812">Transmembrane</keyword>
<feature type="transmembrane region" description="Helical" evidence="5">
    <location>
        <begin position="67"/>
        <end position="86"/>
    </location>
</feature>
<feature type="transmembrane region" description="Helical" evidence="5">
    <location>
        <begin position="179"/>
        <end position="203"/>
    </location>
</feature>
<dbReference type="RefSeq" id="WP_334315455.1">
    <property type="nucleotide sequence ID" value="NZ_CP065938.1"/>
</dbReference>
<comment type="subcellular location">
    <subcellularLocation>
        <location evidence="1">Membrane</location>
        <topology evidence="1">Multi-pass membrane protein</topology>
    </subcellularLocation>
</comment>
<feature type="transmembrane region" description="Helical" evidence="5">
    <location>
        <begin position="123"/>
        <end position="142"/>
    </location>
</feature>
<feature type="transmembrane region" description="Helical" evidence="5">
    <location>
        <begin position="419"/>
        <end position="438"/>
    </location>
</feature>
<evidence type="ECO:0000256" key="5">
    <source>
        <dbReference type="SAM" id="Phobius"/>
    </source>
</evidence>
<dbReference type="InterPro" id="IPR001898">
    <property type="entry name" value="SLC13A/DASS"/>
</dbReference>
<dbReference type="EMBL" id="CP065938">
    <property type="protein sequence ID" value="UWX05864.1"/>
    <property type="molecule type" value="Genomic_DNA"/>
</dbReference>
<keyword evidence="3 5" id="KW-1133">Transmembrane helix</keyword>
<feature type="transmembrane region" description="Helical" evidence="5">
    <location>
        <begin position="321"/>
        <end position="340"/>
    </location>
</feature>
<evidence type="ECO:0000256" key="4">
    <source>
        <dbReference type="ARBA" id="ARBA00023136"/>
    </source>
</evidence>
<evidence type="ECO:0000256" key="2">
    <source>
        <dbReference type="ARBA" id="ARBA00022692"/>
    </source>
</evidence>
<dbReference type="PANTHER" id="PTHR10283">
    <property type="entry name" value="SOLUTE CARRIER FAMILY 13 MEMBER"/>
    <property type="match status" value="1"/>
</dbReference>
<sequence length="469" mass="51194">MAQTTEKILNGKSALKWLFCLIVPAIVYFALPIDGKTLTHEMAMFLAVTIFMVCIWGFELVNDTATGLVLPVLYMALCGVPGKIAYNNWLGDVPNIVIGGFIFCKILQDTGLGKRVGLGCMKLMDGSFIGTVWGLMLAIYIINPLVPAVTGKGVIFCSIVISLCESLDFKKQSREATALMLVAFLAVTSSKNGFLTGGGDLVIGMSLVDGVMGLKTSWLQYAGWNLLPATVFTVMSVAIVVVLLPSKVNKEELRRALYARYAELGPMRRDEKTATVLLIVTLIVLMTDKWHGLTPGMGLVFLAAVSFLPGVSLMDGQKIKEVNFCPIFFIMGCMAIGSAGNYLKVTQWMADSTFGYMEGLGIYGASVCSYVVGVIGNFILTPLAATASFSAPLAELGVQMGLEPRIMYLSFKYGFDNYLFPYEYAVLLIFYGFGYIHFGSMVKVLAARMILTVPFLLAVAVPWWQWIMK</sequence>
<feature type="transmembrane region" description="Helical" evidence="5">
    <location>
        <begin position="360"/>
        <end position="380"/>
    </location>
</feature>
<keyword evidence="4 5" id="KW-0472">Membrane</keyword>
<evidence type="ECO:0000313" key="7">
    <source>
        <dbReference type="Proteomes" id="UP001058120"/>
    </source>
</evidence>